<name>A0A6S7GU29_PARCT</name>
<dbReference type="GO" id="GO:0032880">
    <property type="term" value="P:regulation of protein localization"/>
    <property type="evidence" value="ECO:0007669"/>
    <property type="project" value="TreeGrafter"/>
</dbReference>
<evidence type="ECO:0000256" key="10">
    <source>
        <dbReference type="ARBA" id="ARBA00023273"/>
    </source>
</evidence>
<keyword evidence="13" id="KW-1185">Reference proteome</keyword>
<accession>A0A6S7GU29</accession>
<evidence type="ECO:0000256" key="4">
    <source>
        <dbReference type="ARBA" id="ARBA00022475"/>
    </source>
</evidence>
<keyword evidence="4" id="KW-1003">Cell membrane</keyword>
<dbReference type="PANTHER" id="PTHR14605">
    <property type="entry name" value="CHST5 PROTEIN"/>
    <property type="match status" value="1"/>
</dbReference>
<comment type="subcellular location">
    <subcellularLocation>
        <location evidence="1">Cell projection</location>
        <location evidence="1">Cilium membrane</location>
        <topology evidence="1">Multi-pass membrane protein</topology>
    </subcellularLocation>
</comment>
<dbReference type="OrthoDB" id="426438at2759"/>
<evidence type="ECO:0000256" key="1">
    <source>
        <dbReference type="ARBA" id="ARBA00004272"/>
    </source>
</evidence>
<gene>
    <name evidence="12" type="ORF">PACLA_8A056815</name>
</gene>
<comment type="similarity">
    <text evidence="2">Belongs to the TMEM231 family.</text>
</comment>
<comment type="caution">
    <text evidence="12">The sequence shown here is derived from an EMBL/GenBank/DDBJ whole genome shotgun (WGS) entry which is preliminary data.</text>
</comment>
<evidence type="ECO:0000313" key="13">
    <source>
        <dbReference type="Proteomes" id="UP001152795"/>
    </source>
</evidence>
<evidence type="ECO:0000256" key="7">
    <source>
        <dbReference type="ARBA" id="ARBA00023069"/>
    </source>
</evidence>
<protein>
    <recommendedName>
        <fullName evidence="3">Transmembrane protein 231</fullName>
    </recommendedName>
</protein>
<sequence>MVMYEIHSHPVLQKYKAHICSRASVFQLFIAIFTVLFPLLVAYASQGFWLKEASYKEQPEVHFKHQYVVFLQGLTSDSYVAYSTYQNFNNLVNDKLRIPVTKSYEEDTNRDGKNDVLHFTLEMPLSSKESIYTAQLLLIFEYKLQRFSTLLMESMAYIHHTSGIPGAQFITTGELRLKQKYLLRHSGRTTTYNQPVIDSTSVLAKAYDFAKIFDNYFKRNVTTEYASGYPVWKSGRNTEATFTLKATIHYPEERIFYRPGFWQLIKHAWIQYLAVLVIFLALFSRIKRFVFENQIVMTVPQKIRTEHLA</sequence>
<dbReference type="GO" id="GO:0060271">
    <property type="term" value="P:cilium assembly"/>
    <property type="evidence" value="ECO:0007669"/>
    <property type="project" value="TreeGrafter"/>
</dbReference>
<keyword evidence="9" id="KW-0325">Glycoprotein</keyword>
<reference evidence="12" key="1">
    <citation type="submission" date="2020-04" db="EMBL/GenBank/DDBJ databases">
        <authorList>
            <person name="Alioto T."/>
            <person name="Alioto T."/>
            <person name="Gomez Garrido J."/>
        </authorList>
    </citation>
    <scope>NUCLEOTIDE SEQUENCE</scope>
    <source>
        <strain evidence="12">A484AB</strain>
    </source>
</reference>
<evidence type="ECO:0000256" key="6">
    <source>
        <dbReference type="ARBA" id="ARBA00022989"/>
    </source>
</evidence>
<keyword evidence="10" id="KW-0966">Cell projection</keyword>
<evidence type="ECO:0000256" key="2">
    <source>
        <dbReference type="ARBA" id="ARBA00009082"/>
    </source>
</evidence>
<proteinExistence type="inferred from homology"/>
<dbReference type="AlphaFoldDB" id="A0A6S7GU29"/>
<dbReference type="Pfam" id="PF10149">
    <property type="entry name" value="TM231"/>
    <property type="match status" value="1"/>
</dbReference>
<dbReference type="GO" id="GO:0060170">
    <property type="term" value="C:ciliary membrane"/>
    <property type="evidence" value="ECO:0007669"/>
    <property type="project" value="UniProtKB-SubCell"/>
</dbReference>
<keyword evidence="5 12" id="KW-0812">Transmembrane</keyword>
<comment type="function">
    <text evidence="11">Transmembrane component of the tectonic-like complex, a complex localized at the transition zone of primary cilia and acting as a barrier that prevents diffusion of transmembrane proteins between the cilia and plasma membranes. Required for ciliogenesis and sonic hedgehog/SHH signaling.</text>
</comment>
<evidence type="ECO:0000313" key="12">
    <source>
        <dbReference type="EMBL" id="CAB3989487.1"/>
    </source>
</evidence>
<keyword evidence="6" id="KW-1133">Transmembrane helix</keyword>
<evidence type="ECO:0000256" key="11">
    <source>
        <dbReference type="ARBA" id="ARBA00024803"/>
    </source>
</evidence>
<evidence type="ECO:0000256" key="8">
    <source>
        <dbReference type="ARBA" id="ARBA00023136"/>
    </source>
</evidence>
<keyword evidence="7" id="KW-0969">Cilium</keyword>
<keyword evidence="8" id="KW-0472">Membrane</keyword>
<dbReference type="Proteomes" id="UP001152795">
    <property type="component" value="Unassembled WGS sequence"/>
</dbReference>
<dbReference type="GO" id="GO:0035869">
    <property type="term" value="C:ciliary transition zone"/>
    <property type="evidence" value="ECO:0007669"/>
    <property type="project" value="TreeGrafter"/>
</dbReference>
<dbReference type="InterPro" id="IPR019306">
    <property type="entry name" value="TMEM231"/>
</dbReference>
<dbReference type="EMBL" id="CACRXK020001496">
    <property type="protein sequence ID" value="CAB3989487.1"/>
    <property type="molecule type" value="Genomic_DNA"/>
</dbReference>
<evidence type="ECO:0000256" key="5">
    <source>
        <dbReference type="ARBA" id="ARBA00022692"/>
    </source>
</evidence>
<organism evidence="12 13">
    <name type="scientific">Paramuricea clavata</name>
    <name type="common">Red gorgonian</name>
    <name type="synonym">Violescent sea-whip</name>
    <dbReference type="NCBI Taxonomy" id="317549"/>
    <lineage>
        <taxon>Eukaryota</taxon>
        <taxon>Metazoa</taxon>
        <taxon>Cnidaria</taxon>
        <taxon>Anthozoa</taxon>
        <taxon>Octocorallia</taxon>
        <taxon>Malacalcyonacea</taxon>
        <taxon>Plexauridae</taxon>
        <taxon>Paramuricea</taxon>
    </lineage>
</organism>
<evidence type="ECO:0000256" key="9">
    <source>
        <dbReference type="ARBA" id="ARBA00023180"/>
    </source>
</evidence>
<evidence type="ECO:0000256" key="3">
    <source>
        <dbReference type="ARBA" id="ARBA00015087"/>
    </source>
</evidence>
<dbReference type="PANTHER" id="PTHR14605:SF1">
    <property type="entry name" value="TRANSMEMBRANE PROTEIN 231"/>
    <property type="match status" value="1"/>
</dbReference>